<dbReference type="OrthoDB" id="7916805at2"/>
<dbReference type="eggNOG" id="ENOG5033JJD">
    <property type="taxonomic scope" value="Bacteria"/>
</dbReference>
<keyword evidence="1" id="KW-0732">Signal</keyword>
<dbReference type="RefSeq" id="WP_015928279.1">
    <property type="nucleotide sequence ID" value="NC_011894.1"/>
</dbReference>
<name>B8IPT4_METNO</name>
<feature type="chain" id="PRO_5002874279" evidence="1">
    <location>
        <begin position="23"/>
        <end position="118"/>
    </location>
</feature>
<proteinExistence type="predicted"/>
<organism evidence="2 3">
    <name type="scientific">Methylobacterium nodulans (strain LMG 21967 / CNCM I-2342 / ORS 2060)</name>
    <dbReference type="NCBI Taxonomy" id="460265"/>
    <lineage>
        <taxon>Bacteria</taxon>
        <taxon>Pseudomonadati</taxon>
        <taxon>Pseudomonadota</taxon>
        <taxon>Alphaproteobacteria</taxon>
        <taxon>Hyphomicrobiales</taxon>
        <taxon>Methylobacteriaceae</taxon>
        <taxon>Methylobacterium</taxon>
    </lineage>
</organism>
<dbReference type="Proteomes" id="UP000008207">
    <property type="component" value="Chromosome"/>
</dbReference>
<sequence>MTFRTTLLAAAAASSLIGSAYADAAKPSRATSIDLGPLAGVAYYTVEPKGYHVVVTLAPRAAAPSLRFEAVLASGQSVIVSTPRQAGAAARSIEISRNNDAVSVTPAPAEVNETASLD</sequence>
<dbReference type="AlphaFoldDB" id="B8IPT4"/>
<evidence type="ECO:0000256" key="1">
    <source>
        <dbReference type="SAM" id="SignalP"/>
    </source>
</evidence>
<dbReference type="EMBL" id="CP001349">
    <property type="protein sequence ID" value="ACL56584.1"/>
    <property type="molecule type" value="Genomic_DNA"/>
</dbReference>
<protein>
    <submittedName>
        <fullName evidence="2">Uncharacterized protein</fullName>
    </submittedName>
</protein>
<accession>B8IPT4</accession>
<feature type="signal peptide" evidence="1">
    <location>
        <begin position="1"/>
        <end position="22"/>
    </location>
</feature>
<gene>
    <name evidence="2" type="ordered locus">Mnod_1594</name>
</gene>
<dbReference type="KEGG" id="mno:Mnod_1594"/>
<keyword evidence="3" id="KW-1185">Reference proteome</keyword>
<dbReference type="HOGENOM" id="CLU_155889_0_0_5"/>
<evidence type="ECO:0000313" key="3">
    <source>
        <dbReference type="Proteomes" id="UP000008207"/>
    </source>
</evidence>
<reference evidence="2 3" key="1">
    <citation type="submission" date="2009-01" db="EMBL/GenBank/DDBJ databases">
        <title>Complete sequence of chromosome of Methylobacterium nodulans ORS 2060.</title>
        <authorList>
            <consortium name="US DOE Joint Genome Institute"/>
            <person name="Lucas S."/>
            <person name="Copeland A."/>
            <person name="Lapidus A."/>
            <person name="Glavina del Rio T."/>
            <person name="Dalin E."/>
            <person name="Tice H."/>
            <person name="Bruce D."/>
            <person name="Goodwin L."/>
            <person name="Pitluck S."/>
            <person name="Sims D."/>
            <person name="Brettin T."/>
            <person name="Detter J.C."/>
            <person name="Han C."/>
            <person name="Larimer F."/>
            <person name="Land M."/>
            <person name="Hauser L."/>
            <person name="Kyrpides N."/>
            <person name="Ivanova N."/>
            <person name="Marx C.J."/>
            <person name="Richardson P."/>
        </authorList>
    </citation>
    <scope>NUCLEOTIDE SEQUENCE [LARGE SCALE GENOMIC DNA]</scope>
    <source>
        <strain evidence="3">LMG 21967 / CNCM I-2342 / ORS 2060</strain>
    </source>
</reference>
<evidence type="ECO:0000313" key="2">
    <source>
        <dbReference type="EMBL" id="ACL56584.1"/>
    </source>
</evidence>